<feature type="transmembrane region" description="Helical" evidence="1">
    <location>
        <begin position="851"/>
        <end position="872"/>
    </location>
</feature>
<dbReference type="PRINTS" id="PR00702">
    <property type="entry name" value="ACRIFLAVINRP"/>
</dbReference>
<dbReference type="Proteomes" id="UP000054926">
    <property type="component" value="Unassembled WGS sequence"/>
</dbReference>
<feature type="transmembrane region" description="Helical" evidence="1">
    <location>
        <begin position="523"/>
        <end position="541"/>
    </location>
</feature>
<dbReference type="InterPro" id="IPR027463">
    <property type="entry name" value="AcrB_DN_DC_subdom"/>
</dbReference>
<evidence type="ECO:0000313" key="3">
    <source>
        <dbReference type="Proteomes" id="UP000054926"/>
    </source>
</evidence>
<dbReference type="GO" id="GO:0042910">
    <property type="term" value="F:xenobiotic transmembrane transporter activity"/>
    <property type="evidence" value="ECO:0007669"/>
    <property type="project" value="TreeGrafter"/>
</dbReference>
<feature type="transmembrane region" description="Helical" evidence="1">
    <location>
        <begin position="334"/>
        <end position="350"/>
    </location>
</feature>
<dbReference type="Gene3D" id="3.30.70.1430">
    <property type="entry name" value="Multidrug efflux transporter AcrB pore domain"/>
    <property type="match status" value="2"/>
</dbReference>
<feature type="transmembrane region" description="Helical" evidence="1">
    <location>
        <begin position="980"/>
        <end position="1006"/>
    </location>
</feature>
<keyword evidence="1" id="KW-1133">Transmembrane helix</keyword>
<dbReference type="PANTHER" id="PTHR32063">
    <property type="match status" value="1"/>
</dbReference>
<dbReference type="STRING" id="947033.Lste_2896"/>
<dbReference type="SUPFAM" id="SSF82693">
    <property type="entry name" value="Multidrug efflux transporter AcrB pore domain, PN1, PN2, PC1 and PC2 subdomains"/>
    <property type="match status" value="3"/>
</dbReference>
<name>A0A0W0ZBW7_9GAMM</name>
<dbReference type="InterPro" id="IPR001036">
    <property type="entry name" value="Acrflvin-R"/>
</dbReference>
<organism evidence="2 3">
    <name type="scientific">Legionella steelei</name>
    <dbReference type="NCBI Taxonomy" id="947033"/>
    <lineage>
        <taxon>Bacteria</taxon>
        <taxon>Pseudomonadati</taxon>
        <taxon>Pseudomonadota</taxon>
        <taxon>Gammaproteobacteria</taxon>
        <taxon>Legionellales</taxon>
        <taxon>Legionellaceae</taxon>
        <taxon>Legionella</taxon>
    </lineage>
</organism>
<proteinExistence type="predicted"/>
<feature type="transmembrane region" description="Helical" evidence="1">
    <location>
        <begin position="949"/>
        <end position="968"/>
    </location>
</feature>
<reference evidence="2 3" key="1">
    <citation type="submission" date="2015-11" db="EMBL/GenBank/DDBJ databases">
        <title>Genomic analysis of 38 Legionella species identifies large and diverse effector repertoires.</title>
        <authorList>
            <person name="Burstein D."/>
            <person name="Amaro F."/>
            <person name="Zusman T."/>
            <person name="Lifshitz Z."/>
            <person name="Cohen O."/>
            <person name="Gilbert J.A."/>
            <person name="Pupko T."/>
            <person name="Shuman H.A."/>
            <person name="Segal G."/>
        </authorList>
    </citation>
    <scope>NUCLEOTIDE SEQUENCE [LARGE SCALE GENOMIC DNA]</scope>
    <source>
        <strain evidence="2 3">IMVS3376</strain>
    </source>
</reference>
<dbReference type="SUPFAM" id="SSF82714">
    <property type="entry name" value="Multidrug efflux transporter AcrB TolC docking domain, DN and DC subdomains"/>
    <property type="match status" value="2"/>
</dbReference>
<feature type="transmembrane region" description="Helical" evidence="1">
    <location>
        <begin position="877"/>
        <end position="900"/>
    </location>
</feature>
<dbReference type="PANTHER" id="PTHR32063:SF0">
    <property type="entry name" value="SWARMING MOTILITY PROTEIN SWRC"/>
    <property type="match status" value="1"/>
</dbReference>
<feature type="transmembrane region" description="Helical" evidence="1">
    <location>
        <begin position="906"/>
        <end position="928"/>
    </location>
</feature>
<dbReference type="Gene3D" id="3.30.2090.10">
    <property type="entry name" value="Multidrug efflux transporter AcrB TolC docking domain, DN and DC subdomains"/>
    <property type="match status" value="2"/>
</dbReference>
<keyword evidence="1" id="KW-0472">Membrane</keyword>
<dbReference type="AlphaFoldDB" id="A0A0W0ZBW7"/>
<dbReference type="Gene3D" id="1.20.1640.10">
    <property type="entry name" value="Multidrug efflux transporter AcrB transmembrane domain"/>
    <property type="match status" value="2"/>
</dbReference>
<evidence type="ECO:0000256" key="1">
    <source>
        <dbReference type="SAM" id="Phobius"/>
    </source>
</evidence>
<dbReference type="SUPFAM" id="SSF82866">
    <property type="entry name" value="Multidrug efflux transporter AcrB transmembrane domain"/>
    <property type="match status" value="2"/>
</dbReference>
<dbReference type="PATRIC" id="fig|947033.5.peg.3070"/>
<accession>A0A0W0ZBW7</accession>
<keyword evidence="3" id="KW-1185">Reference proteome</keyword>
<keyword evidence="1" id="KW-0812">Transmembrane</keyword>
<feature type="transmembrane region" description="Helical" evidence="1">
    <location>
        <begin position="383"/>
        <end position="407"/>
    </location>
</feature>
<feature type="transmembrane region" description="Helical" evidence="1">
    <location>
        <begin position="435"/>
        <end position="456"/>
    </location>
</feature>
<dbReference type="GO" id="GO:0005886">
    <property type="term" value="C:plasma membrane"/>
    <property type="evidence" value="ECO:0007669"/>
    <property type="project" value="TreeGrafter"/>
</dbReference>
<dbReference type="Gene3D" id="3.30.70.1320">
    <property type="entry name" value="Multidrug efflux transporter AcrB pore domain like"/>
    <property type="match status" value="1"/>
</dbReference>
<comment type="caution">
    <text evidence="2">The sequence shown here is derived from an EMBL/GenBank/DDBJ whole genome shotgun (WGS) entry which is preliminary data.</text>
</comment>
<gene>
    <name evidence="2" type="primary">helA_3</name>
    <name evidence="2" type="ORF">Lste_2896</name>
</gene>
<dbReference type="EMBL" id="LNYY01000021">
    <property type="protein sequence ID" value="KTD66690.1"/>
    <property type="molecule type" value="Genomic_DNA"/>
</dbReference>
<feature type="transmembrane region" description="Helical" evidence="1">
    <location>
        <begin position="462"/>
        <end position="490"/>
    </location>
</feature>
<evidence type="ECO:0000313" key="2">
    <source>
        <dbReference type="EMBL" id="KTD66690.1"/>
    </source>
</evidence>
<dbReference type="RefSeq" id="WP_193393434.1">
    <property type="nucleotide sequence ID" value="NZ_LNYY01000021.1"/>
</dbReference>
<feature type="transmembrane region" description="Helical" evidence="1">
    <location>
        <begin position="357"/>
        <end position="377"/>
    </location>
</feature>
<dbReference type="Pfam" id="PF00873">
    <property type="entry name" value="ACR_tran"/>
    <property type="match status" value="1"/>
</dbReference>
<sequence>MIGAWLQKHRMSVLFLLILLTFGGLLTAFKLPVMLFPNIQFPRILVLVDSGDRPVDRMIVEVTEPLEQALRAVPEVISIRSTSSRGTAELSVNFNWNSDMVTALLQVESAINQVLPKLPHETTFTAQRMDPIIYPILSLSLTSNQSDLVSLRDFAYFQLRPMLSVVPGVAKVQVVGGQEAEYQVLVDPMKLQAANITLNEVITALTANNIVTAVGRLEEHYRLYLILSDTRLRNVDDLNHTILRSSTSGIIDLDDVATVIKSTVPQWTRVTANGKDAVLLNILQQPGASTVSIAKKIKQQLKNFHDQIPADIQVKAWYDQSQLITGAADSVRDAILIGIVLAVIILFLFLRNIRMTLIVAIILPCVLITSILLLYVLNMSFNIMTLGGMASAVGLVIDDGVVMLEYIMRRLSEGHKGEPTHGPVLSAAMQMLHPLAGSSLATIIIFLPLAFIGGITGGFFKALAITMATALIISFFFAFLVVPLLGEMLLKQVDAKKLERAGPKLKKTYKIYHSFMRLFLKKSIWSILSILIILFIGYFSYTQVGSGFMPKMDEGGFTLDYITQPGTSLTETDRLLKQVEQIIKKTPEVRNYSRRTGLQLGGGLTEPNTGDFFIRLNPPPRRDIDEIMTEVRHQINLLVPGIKVETAQLMEDMIGDLTAVPQPIEIKVFGDNEHVLQNTAKKIAKLISTVPGVVEIKNGIVISGDAIIIKINRIKAALKNLDPESITKQIQTQLMGTVVSQIQQGEKVVGIRVWTPPALHDRIEKLKLLPLRTATGHYVSLQNVAEITIEKGQAEITRENLKSMIAVTARIENRDMGTTLAEIKTKMNHFTLPPHVYIQYGGLYEEQQHSFYQLIIVFISAVLLVAGLLLYLYENVLIVLSILFTTLLSISGIFFGLWITNTELNISSMMGMTMIIGIVTEIAIFYFAELRTHHRHNRNTIITSGIMRMRPILMTSIIAILSLLPLALSIGTGSGMQQPLAIAIISGLILAVPLVLILMPAIYLMLNQLKYSTSDKR</sequence>
<dbReference type="Gene3D" id="3.30.70.1440">
    <property type="entry name" value="Multidrug efflux transporter AcrB pore domain"/>
    <property type="match status" value="1"/>
</dbReference>
<protein>
    <submittedName>
        <fullName evidence="2">HelA protein</fullName>
    </submittedName>
</protein>